<dbReference type="Proteomes" id="UP001165492">
    <property type="component" value="Unassembled WGS sequence"/>
</dbReference>
<dbReference type="InterPro" id="IPR019734">
    <property type="entry name" value="TPR_rpt"/>
</dbReference>
<evidence type="ECO:0000313" key="5">
    <source>
        <dbReference type="Proteomes" id="UP001165492"/>
    </source>
</evidence>
<comment type="caution">
    <text evidence="4">The sequence shown here is derived from an EMBL/GenBank/DDBJ whole genome shotgun (WGS) entry which is preliminary data.</text>
</comment>
<evidence type="ECO:0000313" key="4">
    <source>
        <dbReference type="EMBL" id="MCC5465740.1"/>
    </source>
</evidence>
<keyword evidence="1" id="KW-0547">Nucleotide-binding</keyword>
<dbReference type="PANTHER" id="PTHR16305">
    <property type="entry name" value="TESTICULAR SOLUBLE ADENYLYL CYCLASE"/>
    <property type="match status" value="1"/>
</dbReference>
<dbReference type="SUPFAM" id="SSF52540">
    <property type="entry name" value="P-loop containing nucleoside triphosphate hydrolases"/>
    <property type="match status" value="1"/>
</dbReference>
<dbReference type="EMBL" id="JAJHJB010000011">
    <property type="protein sequence ID" value="MCC5465740.1"/>
    <property type="molecule type" value="Genomic_DNA"/>
</dbReference>
<dbReference type="Gene3D" id="1.25.40.10">
    <property type="entry name" value="Tetratricopeptide repeat domain"/>
    <property type="match status" value="2"/>
</dbReference>
<name>A0ABS8HRD8_9FIRM</name>
<evidence type="ECO:0000256" key="2">
    <source>
        <dbReference type="ARBA" id="ARBA00022840"/>
    </source>
</evidence>
<dbReference type="Gene3D" id="1.10.10.10">
    <property type="entry name" value="Winged helix-like DNA-binding domain superfamily/Winged helix DNA-binding domain"/>
    <property type="match status" value="1"/>
</dbReference>
<accession>A0ABS8HRD8</accession>
<dbReference type="RefSeq" id="WP_229534965.1">
    <property type="nucleotide sequence ID" value="NZ_JAJHJB010000011.1"/>
</dbReference>
<proteinExistence type="predicted"/>
<reference evidence="4" key="1">
    <citation type="submission" date="2021-11" db="EMBL/GenBank/DDBJ databases">
        <title>Description of a new species Pelosinus isolated from the bottom sediments of Lake Baikal.</title>
        <authorList>
            <person name="Zakharyuk A."/>
        </authorList>
    </citation>
    <scope>NUCLEOTIDE SEQUENCE</scope>
    <source>
        <strain evidence="4">Bkl1</strain>
    </source>
</reference>
<dbReference type="SMART" id="SM01043">
    <property type="entry name" value="BTAD"/>
    <property type="match status" value="1"/>
</dbReference>
<dbReference type="InterPro" id="IPR011990">
    <property type="entry name" value="TPR-like_helical_dom_sf"/>
</dbReference>
<gene>
    <name evidence="4" type="ORF">LMF89_10270</name>
</gene>
<dbReference type="InterPro" id="IPR036388">
    <property type="entry name" value="WH-like_DNA-bd_sf"/>
</dbReference>
<dbReference type="Pfam" id="PF13191">
    <property type="entry name" value="AAA_16"/>
    <property type="match status" value="1"/>
</dbReference>
<keyword evidence="5" id="KW-1185">Reference proteome</keyword>
<dbReference type="PANTHER" id="PTHR16305:SF28">
    <property type="entry name" value="GUANYLATE CYCLASE DOMAIN-CONTAINING PROTEIN"/>
    <property type="match status" value="1"/>
</dbReference>
<sequence>MAKLHAVLFEKPAVYWNDQKMIFPFAKMEALLYYLLVTGEATREGLAALLWGDMGDHAAKRNLRNTVYLLRKMFSVDLLITSSRAKIVLNPDIVAATDLELLTVTDIVKFLEKNSGEFLGGFYCKDAASFDEWVTEKREQFRIDSIKYLTKYIIKLINQKEYTSAKKYLKQLIGMDAYNESAYRVLMKIYEKEDSYKAVEIYQDLERKMAQDLSLLPSAKTQELYRRIKDRKSSRTIEEGVVSNQRFFGREKELLQLRLWLDDFYQKGHSKQMILLQGDQGVGKSAIIEQLFSSIPIKHSNIFRTQCYQAEFEYVYKAWNNIFLQVMSCLMQADVHLPLLWQQVIAYVFPTTKISETLLHKEITVDAYKFSATMVEEIMCEVLGKAANLKKTILLIEDIHWMDKQGWLLLWQVLRIHGKNIICIATCHAEYLQQIDKTMEEFERSNMLEHLEIGRFSAQDVMKLSVLRLPGISKEMQSRLYDYTGGNALFLIECLNLIAAGRDISHGSIRLNSVLKERTGNVSDNARKILEIASVFFNNVNYEVLQAISRINEFELVEVLEELQQKQLLMEDLDSDRGGSVYKFYNLQIRNYVYNQMSTIRQRMFHKQAASYLDQQLQDGMQSKDVYEHILYHYTNADEKLKMLDYTIKLSEKYFCPQYEMFPELNRYYPTGYVDFRESRSQITTYLEKIKELLDLLVHPKIADKRLDAYKAAYWEMSGRYHIWRGEHLLGLKLIHQMLRLASVQKLREYQIKGYQQIIYCGIQTRRAYLIQEFALKLLHLTENDELPDKKATALRFLGIACALKGQNQEAENYYRQSLALFKKLATRNRFYAFTIAAAQNYIGDLRRESSDYQAALHHYEQAARIAGRKNISEGVALFYINAGYTAFQINNYAKAIAYLTEALSVAEVFGDQKGYWCLRGYCTLNCVLALIAVRQHRPYEARKYFEQAKDFLKKYNDQYQNGLIFRTQAEIKLLMKDDAKVAEVFEDDLPLPAVEYYQQARKVFYKMGMVVELKSLEDMMDEYSSKR</sequence>
<dbReference type="InterPro" id="IPR005158">
    <property type="entry name" value="BTAD"/>
</dbReference>
<evidence type="ECO:0000259" key="3">
    <source>
        <dbReference type="SMART" id="SM01043"/>
    </source>
</evidence>
<dbReference type="Pfam" id="PF13424">
    <property type="entry name" value="TPR_12"/>
    <property type="match status" value="1"/>
</dbReference>
<dbReference type="InterPro" id="IPR041664">
    <property type="entry name" value="AAA_16"/>
</dbReference>
<dbReference type="SUPFAM" id="SSF48452">
    <property type="entry name" value="TPR-like"/>
    <property type="match status" value="2"/>
</dbReference>
<evidence type="ECO:0000256" key="1">
    <source>
        <dbReference type="ARBA" id="ARBA00022741"/>
    </source>
</evidence>
<feature type="domain" description="Bacterial transcriptional activator" evidence="3">
    <location>
        <begin position="105"/>
        <end position="229"/>
    </location>
</feature>
<dbReference type="InterPro" id="IPR027417">
    <property type="entry name" value="P-loop_NTPase"/>
</dbReference>
<organism evidence="4 5">
    <name type="scientific">Pelosinus baikalensis</name>
    <dbReference type="NCBI Taxonomy" id="2892015"/>
    <lineage>
        <taxon>Bacteria</taxon>
        <taxon>Bacillati</taxon>
        <taxon>Bacillota</taxon>
        <taxon>Negativicutes</taxon>
        <taxon>Selenomonadales</taxon>
        <taxon>Sporomusaceae</taxon>
        <taxon>Pelosinus</taxon>
    </lineage>
</organism>
<dbReference type="Gene3D" id="3.40.50.300">
    <property type="entry name" value="P-loop containing nucleotide triphosphate hydrolases"/>
    <property type="match status" value="1"/>
</dbReference>
<keyword evidence="2" id="KW-0067">ATP-binding</keyword>
<dbReference type="SMART" id="SM00028">
    <property type="entry name" value="TPR"/>
    <property type="match status" value="4"/>
</dbReference>
<dbReference type="Pfam" id="PF03704">
    <property type="entry name" value="BTAD"/>
    <property type="match status" value="1"/>
</dbReference>
<protein>
    <submittedName>
        <fullName evidence="4">Tetratricopeptide repeat protein</fullName>
    </submittedName>
</protein>